<dbReference type="InterPro" id="IPR036393">
    <property type="entry name" value="AceGlu_kinase-like_sf"/>
</dbReference>
<keyword evidence="10" id="KW-1185">Reference proteome</keyword>
<dbReference type="GO" id="GO:0055129">
    <property type="term" value="P:L-proline biosynthetic process"/>
    <property type="evidence" value="ECO:0007669"/>
    <property type="project" value="UniProtKB-UniPathway"/>
</dbReference>
<evidence type="ECO:0000313" key="10">
    <source>
        <dbReference type="Proteomes" id="UP000232323"/>
    </source>
</evidence>
<dbReference type="SUPFAM" id="SSF53633">
    <property type="entry name" value="Carbamate kinase-like"/>
    <property type="match status" value="1"/>
</dbReference>
<proteinExistence type="inferred from homology"/>
<keyword evidence="6" id="KW-0560">Oxidoreductase</keyword>
<keyword evidence="3" id="KW-0028">Amino-acid biosynthesis</keyword>
<dbReference type="InterPro" id="IPR016163">
    <property type="entry name" value="Ald_DH_C"/>
</dbReference>
<dbReference type="NCBIfam" id="TIGR00407">
    <property type="entry name" value="proA"/>
    <property type="match status" value="1"/>
</dbReference>
<dbReference type="STRING" id="1157962.A0A250X0A8"/>
<dbReference type="Gene3D" id="3.40.309.10">
    <property type="entry name" value="Aldehyde Dehydrogenase, Chain A, domain 2"/>
    <property type="match status" value="1"/>
</dbReference>
<evidence type="ECO:0000256" key="1">
    <source>
        <dbReference type="ARBA" id="ARBA00004985"/>
    </source>
</evidence>
<keyword evidence="5" id="KW-0521">NADP</keyword>
<dbReference type="CDD" id="cd07079">
    <property type="entry name" value="ALDH_F18-19_ProA-GPR"/>
    <property type="match status" value="1"/>
</dbReference>
<comment type="caution">
    <text evidence="9">The sequence shown here is derived from an EMBL/GenBank/DDBJ whole genome shotgun (WGS) entry which is preliminary data.</text>
</comment>
<dbReference type="EC" id="1.2.1.41" evidence="2"/>
<evidence type="ECO:0000259" key="8">
    <source>
        <dbReference type="Pfam" id="PF00171"/>
    </source>
</evidence>
<dbReference type="InterPro" id="IPR015590">
    <property type="entry name" value="Aldehyde_DH_dom"/>
</dbReference>
<dbReference type="AlphaFoldDB" id="A0A250X0A8"/>
<dbReference type="EMBL" id="BEGY01000017">
    <property type="protein sequence ID" value="GAX76379.1"/>
    <property type="molecule type" value="Genomic_DNA"/>
</dbReference>
<name>A0A250X0A8_9CHLO</name>
<dbReference type="SUPFAM" id="SSF53720">
    <property type="entry name" value="ALDH-like"/>
    <property type="match status" value="1"/>
</dbReference>
<dbReference type="Gene3D" id="3.40.605.10">
    <property type="entry name" value="Aldehyde Dehydrogenase, Chain A, domain 1"/>
    <property type="match status" value="1"/>
</dbReference>
<reference evidence="9 10" key="1">
    <citation type="submission" date="2017-08" db="EMBL/GenBank/DDBJ databases">
        <title>Acidophilic green algal genome provides insights into adaptation to an acidic environment.</title>
        <authorList>
            <person name="Hirooka S."/>
            <person name="Hirose Y."/>
            <person name="Kanesaki Y."/>
            <person name="Higuchi S."/>
            <person name="Fujiwara T."/>
            <person name="Onuma R."/>
            <person name="Era A."/>
            <person name="Ohbayashi R."/>
            <person name="Uzuka A."/>
            <person name="Nozaki H."/>
            <person name="Yoshikawa H."/>
            <person name="Miyagishima S.Y."/>
        </authorList>
    </citation>
    <scope>NUCLEOTIDE SEQUENCE [LARGE SCALE GENOMIC DNA]</scope>
    <source>
        <strain evidence="9 10">NIES-2499</strain>
    </source>
</reference>
<dbReference type="Pfam" id="PF00171">
    <property type="entry name" value="Aldedh"/>
    <property type="match status" value="1"/>
</dbReference>
<dbReference type="HAMAP" id="MF_00412">
    <property type="entry name" value="ProA"/>
    <property type="match status" value="1"/>
</dbReference>
<dbReference type="Proteomes" id="UP000232323">
    <property type="component" value="Unassembled WGS sequence"/>
</dbReference>
<evidence type="ECO:0000256" key="7">
    <source>
        <dbReference type="ARBA" id="ARBA00049024"/>
    </source>
</evidence>
<accession>A0A250X0A8</accession>
<dbReference type="UniPathway" id="UPA00098">
    <property type="reaction ID" value="UER00360"/>
</dbReference>
<feature type="domain" description="Aldehyde dehydrogenase" evidence="8">
    <location>
        <begin position="194"/>
        <end position="471"/>
    </location>
</feature>
<evidence type="ECO:0000256" key="6">
    <source>
        <dbReference type="ARBA" id="ARBA00023002"/>
    </source>
</evidence>
<dbReference type="Gene3D" id="3.40.1160.10">
    <property type="entry name" value="Acetylglutamate kinase-like"/>
    <property type="match status" value="2"/>
</dbReference>
<dbReference type="InterPro" id="IPR016162">
    <property type="entry name" value="Ald_DH_N"/>
</dbReference>
<gene>
    <name evidence="9" type="ORF">CEUSTIGMA_g3825.t1</name>
</gene>
<dbReference type="PANTHER" id="PTHR11063:SF8">
    <property type="entry name" value="DELTA-1-PYRROLINE-5-CARBOXYLATE SYNTHASE"/>
    <property type="match status" value="1"/>
</dbReference>
<evidence type="ECO:0000256" key="2">
    <source>
        <dbReference type="ARBA" id="ARBA00013002"/>
    </source>
</evidence>
<organism evidence="9 10">
    <name type="scientific">Chlamydomonas eustigma</name>
    <dbReference type="NCBI Taxonomy" id="1157962"/>
    <lineage>
        <taxon>Eukaryota</taxon>
        <taxon>Viridiplantae</taxon>
        <taxon>Chlorophyta</taxon>
        <taxon>core chlorophytes</taxon>
        <taxon>Chlorophyceae</taxon>
        <taxon>CS clade</taxon>
        <taxon>Chlamydomonadales</taxon>
        <taxon>Chlamydomonadaceae</taxon>
        <taxon>Chlamydomonas</taxon>
    </lineage>
</organism>
<evidence type="ECO:0000256" key="5">
    <source>
        <dbReference type="ARBA" id="ARBA00022857"/>
    </source>
</evidence>
<dbReference type="InterPro" id="IPR016161">
    <property type="entry name" value="Ald_DH/histidinol_DH"/>
</dbReference>
<protein>
    <recommendedName>
        <fullName evidence="2">glutamate-5-semialdehyde dehydrogenase</fullName>
        <ecNumber evidence="2">1.2.1.41</ecNumber>
    </recommendedName>
</protein>
<dbReference type="InterPro" id="IPR020593">
    <property type="entry name" value="G-glutamylP_reductase_CS"/>
</dbReference>
<comment type="pathway">
    <text evidence="1">Amino-acid biosynthesis; L-proline biosynthesis; L-glutamate 5-semialdehyde from L-glutamate: step 2/2.</text>
</comment>
<comment type="catalytic activity">
    <reaction evidence="7">
        <text>L-glutamate 5-semialdehyde + phosphate + NADP(+) = L-glutamyl 5-phosphate + NADPH + H(+)</text>
        <dbReference type="Rhea" id="RHEA:19541"/>
        <dbReference type="ChEBI" id="CHEBI:15378"/>
        <dbReference type="ChEBI" id="CHEBI:43474"/>
        <dbReference type="ChEBI" id="CHEBI:57783"/>
        <dbReference type="ChEBI" id="CHEBI:58066"/>
        <dbReference type="ChEBI" id="CHEBI:58274"/>
        <dbReference type="ChEBI" id="CHEBI:58349"/>
        <dbReference type="EC" id="1.2.1.41"/>
    </reaction>
</comment>
<dbReference type="PROSITE" id="PS01223">
    <property type="entry name" value="PROA"/>
    <property type="match status" value="1"/>
</dbReference>
<evidence type="ECO:0000256" key="3">
    <source>
        <dbReference type="ARBA" id="ARBA00022605"/>
    </source>
</evidence>
<dbReference type="OrthoDB" id="1934954at2759"/>
<dbReference type="NCBIfam" id="NF001221">
    <property type="entry name" value="PRK00197.1"/>
    <property type="match status" value="1"/>
</dbReference>
<dbReference type="GO" id="GO:0004350">
    <property type="term" value="F:glutamate-5-semialdehyde dehydrogenase activity"/>
    <property type="evidence" value="ECO:0007669"/>
    <property type="project" value="UniProtKB-EC"/>
</dbReference>
<dbReference type="InterPro" id="IPR000965">
    <property type="entry name" value="GPR_dom"/>
</dbReference>
<sequence>MSSEASRLNVMAAKNIVIQVTTSAAMSKAGNQLNLAAIGSIADQVSMLAGKGHNIQLVASGTSTSGAKVSGAFNALLSLKEPEGSGLIHVSTHPDESSLASSTIQSTGSTLLIYLSHAQGIVDSKGKVVSTYDPSTALLSPSADTSNPMSLSSSSFVSSAWELASGHGCVVVMASTSETDVLSRIMAGHQIGTVFDPAALTTAAGSAVGSSSSRDMAVRARAASRALQALPTEERVAILNRVAAALIQHQEEILTENAKDVQEAEGKVADSLLQRLVLKPSKISLLAEGIRAIALQEEPIGKLLTKTEVAEGLILDKVTAPIGVLLIIFEARPDALPQIASLAIRSGNGLLLKGGKEAARSNAVLHRVITQAVGPVGPDLISLVQTREEISDLLGLDDVIDLVIPRGSNALVTHIQRNTKIPVLGHADGVCHLYIDEAADLSMALKVMVDSKVDYPAACNAVEKVLLHASWLNKGGFDSVCSALRDAGVLIHAEGEAVTRLLSDAPPAPSGRHEYSALACTLRVVGSMQEAIDHIHAYGSSHTDAIITEDFSQAESFLKAVDSACVFHNASTRFADGFRFGLGAEVGISTSRIHARGPVGVEGLLTSKWIMRGSGQIVAKDNGVSYTHKRMS</sequence>
<evidence type="ECO:0000256" key="4">
    <source>
        <dbReference type="ARBA" id="ARBA00022650"/>
    </source>
</evidence>
<keyword evidence="4" id="KW-0641">Proline biosynthesis</keyword>
<dbReference type="PANTHER" id="PTHR11063">
    <property type="entry name" value="GLUTAMATE SEMIALDEHYDE DEHYDROGENASE"/>
    <property type="match status" value="1"/>
</dbReference>
<evidence type="ECO:0000313" key="9">
    <source>
        <dbReference type="EMBL" id="GAX76379.1"/>
    </source>
</evidence>